<dbReference type="PANTHER" id="PTHR43183:SF1">
    <property type="entry name" value="HYPOTHETICAL DIHYDROXY-ACID DEHYDRATASE (EUROFUNG)-RELATED"/>
    <property type="match status" value="1"/>
</dbReference>
<evidence type="ECO:0000256" key="5">
    <source>
        <dbReference type="ARBA" id="ARBA00023239"/>
    </source>
</evidence>
<dbReference type="PANTHER" id="PTHR43183">
    <property type="entry name" value="HYPOTHETICAL DIHYDROXYACID DEHYDRATASE (EUROFUNG)-RELATED"/>
    <property type="match status" value="1"/>
</dbReference>
<dbReference type="InterPro" id="IPR056740">
    <property type="entry name" value="ILV_EDD_C"/>
</dbReference>
<dbReference type="InterPro" id="IPR042096">
    <property type="entry name" value="Dihydro-acid_dehy_C"/>
</dbReference>
<keyword evidence="9" id="KW-1185">Reference proteome</keyword>
<feature type="domain" description="Dihydroxy-acid/6-phosphogluconate dehydratase N-terminal" evidence="6">
    <location>
        <begin position="41"/>
        <end position="351"/>
    </location>
</feature>
<feature type="domain" description="Dihydroxy-acid/6-phosphogluconate dehydratase C-terminal" evidence="7">
    <location>
        <begin position="363"/>
        <end position="555"/>
    </location>
</feature>
<name>A0A6L6J0E1_9RHOB</name>
<dbReference type="GO" id="GO:0046872">
    <property type="term" value="F:metal ion binding"/>
    <property type="evidence" value="ECO:0007669"/>
    <property type="project" value="UniProtKB-KW"/>
</dbReference>
<evidence type="ECO:0000259" key="7">
    <source>
        <dbReference type="Pfam" id="PF24877"/>
    </source>
</evidence>
<dbReference type="InterPro" id="IPR000581">
    <property type="entry name" value="ILV_EDD_N"/>
</dbReference>
<organism evidence="8 9">
    <name type="scientific">Paracoccus shanxieyensis</name>
    <dbReference type="NCBI Taxonomy" id="2675752"/>
    <lineage>
        <taxon>Bacteria</taxon>
        <taxon>Pseudomonadati</taxon>
        <taxon>Pseudomonadota</taxon>
        <taxon>Alphaproteobacteria</taxon>
        <taxon>Rhodobacterales</taxon>
        <taxon>Paracoccaceae</taxon>
        <taxon>Paracoccus</taxon>
    </lineage>
</organism>
<evidence type="ECO:0000313" key="9">
    <source>
        <dbReference type="Proteomes" id="UP000478740"/>
    </source>
</evidence>
<evidence type="ECO:0000256" key="1">
    <source>
        <dbReference type="ARBA" id="ARBA00006486"/>
    </source>
</evidence>
<dbReference type="InterPro" id="IPR052352">
    <property type="entry name" value="Sugar_Degrad_Dehydratases"/>
</dbReference>
<evidence type="ECO:0000259" key="6">
    <source>
        <dbReference type="Pfam" id="PF00920"/>
    </source>
</evidence>
<dbReference type="AlphaFoldDB" id="A0A6L6J0E1"/>
<evidence type="ECO:0000256" key="4">
    <source>
        <dbReference type="ARBA" id="ARBA00023014"/>
    </source>
</evidence>
<keyword evidence="3" id="KW-0408">Iron</keyword>
<dbReference type="Gene3D" id="3.50.30.80">
    <property type="entry name" value="IlvD/EDD C-terminal domain-like"/>
    <property type="match status" value="1"/>
</dbReference>
<dbReference type="GO" id="GO:0004160">
    <property type="term" value="F:dihydroxy-acid dehydratase activity"/>
    <property type="evidence" value="ECO:0007669"/>
    <property type="project" value="UniProtKB-EC"/>
</dbReference>
<comment type="similarity">
    <text evidence="1">Belongs to the IlvD/Edd family.</text>
</comment>
<evidence type="ECO:0000256" key="2">
    <source>
        <dbReference type="ARBA" id="ARBA00022723"/>
    </source>
</evidence>
<dbReference type="Proteomes" id="UP000478740">
    <property type="component" value="Unassembled WGS sequence"/>
</dbReference>
<accession>A0A6L6J0E1</accession>
<dbReference type="SUPFAM" id="SSF52016">
    <property type="entry name" value="LeuD/IlvD-like"/>
    <property type="match status" value="1"/>
</dbReference>
<evidence type="ECO:0000313" key="8">
    <source>
        <dbReference type="EMBL" id="MTH64127.1"/>
    </source>
</evidence>
<reference evidence="8 9" key="1">
    <citation type="submission" date="2019-11" db="EMBL/GenBank/DDBJ databases">
        <authorList>
            <person name="Dong K."/>
        </authorList>
    </citation>
    <scope>NUCLEOTIDE SEQUENCE [LARGE SCALE GENOMIC DNA]</scope>
    <source>
        <strain evidence="8 9">DK608</strain>
    </source>
</reference>
<comment type="caution">
    <text evidence="8">The sequence shown here is derived from an EMBL/GenBank/DDBJ whole genome shotgun (WGS) entry which is preliminary data.</text>
</comment>
<keyword evidence="4" id="KW-0411">Iron-sulfur</keyword>
<dbReference type="GO" id="GO:0051536">
    <property type="term" value="F:iron-sulfur cluster binding"/>
    <property type="evidence" value="ECO:0007669"/>
    <property type="project" value="UniProtKB-KW"/>
</dbReference>
<dbReference type="Pfam" id="PF24877">
    <property type="entry name" value="ILV_EDD_C"/>
    <property type="match status" value="1"/>
</dbReference>
<dbReference type="RefSeq" id="WP_155044004.1">
    <property type="nucleotide sequence ID" value="NZ_WMIH01000006.1"/>
</dbReference>
<evidence type="ECO:0000256" key="3">
    <source>
        <dbReference type="ARBA" id="ARBA00023004"/>
    </source>
</evidence>
<proteinExistence type="inferred from homology"/>
<keyword evidence="5 8" id="KW-0456">Lyase</keyword>
<gene>
    <name evidence="8" type="ORF">GL284_07585</name>
</gene>
<dbReference type="NCBIfam" id="NF004784">
    <property type="entry name" value="PRK06131.1"/>
    <property type="match status" value="1"/>
</dbReference>
<dbReference type="SUPFAM" id="SSF143975">
    <property type="entry name" value="IlvD/EDD N-terminal domain-like"/>
    <property type="match status" value="1"/>
</dbReference>
<sequence length="575" mass="61539">MTEDLTHLRSRVWFDRTDAAGFFHRTHLKSQGHLKEMFEGRPVVGIANSASQLVPCNSHLTELAEWVARGVLEAGGFPLIFPTMSIGDSLMRPSGMMYRNLMSMELEELIRGNPIDGVVLLTGCDNTGPAYAMGAASVDLPTIIVHAGPMMSGNFRGKQVGSGTDMYKLYDDTRSGLAPVDAFAEAEFGMSRSIGVCNTMGTASTMGAVLEALGMSLPGSSGIPAPDARKKSAAQLSGRRIVDLIRQNLRMSQLATRAAFENAIRVNAAIGGGTNTTVHLLALAGRLGLDLTLDDIEANSRGIPLLANILPNGEYLMEEFYNAGGLPALMKSMQAHLNLNALTVSGQTIAEVIAPAEIFDDRVIAAFDTPFKTQPALAVLRGNLAPDGAIIKATAASPHLLQHRGKAVVFESIEDMDARIDRPDLDVSAGSVLVLKNIGPRSYPGAPELGNIKVPRKLLDQGVTDVLRISDGRMSGTAFGTVVLQIAPETAIGGPIALVEEGDEIELDLENRTLTLHVAPEVLDQRRARWQPTVAVAERGYRSLFVNHVLQADQGLDFDFLRGGSGSAPSQRRPY</sequence>
<protein>
    <submittedName>
        <fullName evidence="8">Dihydroxy-acid dehydratase</fullName>
        <ecNumber evidence="8">4.2.1.9</ecNumber>
    </submittedName>
</protein>
<dbReference type="InterPro" id="IPR037237">
    <property type="entry name" value="IlvD/EDD_N"/>
</dbReference>
<dbReference type="EC" id="4.2.1.9" evidence="8"/>
<keyword evidence="2" id="KW-0479">Metal-binding</keyword>
<dbReference type="FunFam" id="3.50.30.80:FF:000001">
    <property type="entry name" value="Dihydroxy-acid dehydratase"/>
    <property type="match status" value="1"/>
</dbReference>
<dbReference type="EMBL" id="WMII01000006">
    <property type="protein sequence ID" value="MTH64127.1"/>
    <property type="molecule type" value="Genomic_DNA"/>
</dbReference>
<dbReference type="Pfam" id="PF00920">
    <property type="entry name" value="ILVD_EDD_N"/>
    <property type="match status" value="1"/>
</dbReference>